<evidence type="ECO:0000313" key="6">
    <source>
        <dbReference type="EMBL" id="CAC5371988.1"/>
    </source>
</evidence>
<dbReference type="Gene3D" id="1.20.1250.20">
    <property type="entry name" value="MFS general substrate transporter like domains"/>
    <property type="match status" value="1"/>
</dbReference>
<feature type="transmembrane region" description="Helical" evidence="5">
    <location>
        <begin position="412"/>
        <end position="431"/>
    </location>
</feature>
<evidence type="ECO:0000256" key="3">
    <source>
        <dbReference type="ARBA" id="ARBA00022989"/>
    </source>
</evidence>
<evidence type="ECO:0000256" key="5">
    <source>
        <dbReference type="SAM" id="Phobius"/>
    </source>
</evidence>
<feature type="transmembrane region" description="Helical" evidence="5">
    <location>
        <begin position="377"/>
        <end position="400"/>
    </location>
</feature>
<feature type="transmembrane region" description="Helical" evidence="5">
    <location>
        <begin position="284"/>
        <end position="303"/>
    </location>
</feature>
<dbReference type="GO" id="GO:0022857">
    <property type="term" value="F:transmembrane transporter activity"/>
    <property type="evidence" value="ECO:0007669"/>
    <property type="project" value="InterPro"/>
</dbReference>
<comment type="subcellular location">
    <subcellularLocation>
        <location evidence="1">Membrane</location>
        <topology evidence="1">Multi-pass membrane protein</topology>
    </subcellularLocation>
</comment>
<dbReference type="GO" id="GO:0016020">
    <property type="term" value="C:membrane"/>
    <property type="evidence" value="ECO:0007669"/>
    <property type="project" value="UniProtKB-SubCell"/>
</dbReference>
<keyword evidence="2 5" id="KW-0812">Transmembrane</keyword>
<gene>
    <name evidence="6" type="ORF">MCOR_10247</name>
</gene>
<dbReference type="PANTHER" id="PTHR23507">
    <property type="entry name" value="ZGC:174356"/>
    <property type="match status" value="1"/>
</dbReference>
<feature type="transmembrane region" description="Helical" evidence="5">
    <location>
        <begin position="195"/>
        <end position="219"/>
    </location>
</feature>
<dbReference type="InterPro" id="IPR011701">
    <property type="entry name" value="MFS"/>
</dbReference>
<feature type="transmembrane region" description="Helical" evidence="5">
    <location>
        <begin position="158"/>
        <end position="183"/>
    </location>
</feature>
<evidence type="ECO:0000313" key="7">
    <source>
        <dbReference type="Proteomes" id="UP000507470"/>
    </source>
</evidence>
<proteinExistence type="predicted"/>
<name>A0A6J8AQ96_MYTCO</name>
<dbReference type="AlphaFoldDB" id="A0A6J8AQ96"/>
<evidence type="ECO:0000256" key="1">
    <source>
        <dbReference type="ARBA" id="ARBA00004141"/>
    </source>
</evidence>
<feature type="transmembrane region" description="Helical" evidence="5">
    <location>
        <begin position="323"/>
        <end position="346"/>
    </location>
</feature>
<dbReference type="Proteomes" id="UP000507470">
    <property type="component" value="Unassembled WGS sequence"/>
</dbReference>
<protein>
    <submittedName>
        <fullName evidence="6">SLC46A3</fullName>
    </submittedName>
</protein>
<sequence>MSKTENPEEKPLLNSNKIEFVKLKYPRWLTYSVVIAIPLSHILSFMLSLFLLNQYTYYKFMKQEYPNASDTSEKLPTCTTNTSTVEYQQQVDVQKISAEWSMICSLSYIIPGMFSNINLATYSDVYGRKLFFIIPLTGCVLKSVLCAVGIYYEIDVRYLLFFYMIEVCTGSWFGTLSMSLCFIADTTEEGKERSILIGLLEGGLGIGAFIGTFISGYLISLTDGFFYPDVIASCVVSIGLLLALTMIQETLPESRKRKHVSPLDNMKRVLECYSSDFSPKGKRWMFILLIFIFSMSAISNLSRHNVETLYELNAPFCWDSVKIGVYSSIRICFFNLGAVVIIKLFHFCSSDEVITLAGCFTTLASLILEGLAQSDLMMYLCSVFAGVAAVELLCALVGGLIINGIYKATVDVYRGMVFLIWAAFSVVGIILCLSQDEVTIYTTQGGVTIRISRGEATIDRSQGRVTIHTPQGGVTICIQQSEVTIHTPQGGVTIHTTQGGVTIHTTQGGVTIHTTQGGVTIHTIQGGVTIHTTQGGITIHTIQGEVTIHTTQGEVIIYISQGEITIHTTQGGVTIHTTQGGVTIHTTQGGVTIHTTQGGVTIHTTQGEVTIHTTQGGVTIHTTQGGVTIHTTQGGVTIHSTQGGVTIHTKQDEVTIHTTQGGVTIHTTQGGVTIHTTQGGVTIHTTQDGVTIHTTQGGVTIHTPQGGVTIHTT</sequence>
<evidence type="ECO:0000256" key="2">
    <source>
        <dbReference type="ARBA" id="ARBA00022692"/>
    </source>
</evidence>
<dbReference type="PANTHER" id="PTHR23507:SF1">
    <property type="entry name" value="FI18259P1-RELATED"/>
    <property type="match status" value="1"/>
</dbReference>
<dbReference type="InterPro" id="IPR036259">
    <property type="entry name" value="MFS_trans_sf"/>
</dbReference>
<evidence type="ECO:0000256" key="4">
    <source>
        <dbReference type="ARBA" id="ARBA00023136"/>
    </source>
</evidence>
<organism evidence="6 7">
    <name type="scientific">Mytilus coruscus</name>
    <name type="common">Sea mussel</name>
    <dbReference type="NCBI Taxonomy" id="42192"/>
    <lineage>
        <taxon>Eukaryota</taxon>
        <taxon>Metazoa</taxon>
        <taxon>Spiralia</taxon>
        <taxon>Lophotrochozoa</taxon>
        <taxon>Mollusca</taxon>
        <taxon>Bivalvia</taxon>
        <taxon>Autobranchia</taxon>
        <taxon>Pteriomorphia</taxon>
        <taxon>Mytilida</taxon>
        <taxon>Mytiloidea</taxon>
        <taxon>Mytilidae</taxon>
        <taxon>Mytilinae</taxon>
        <taxon>Mytilus</taxon>
    </lineage>
</organism>
<dbReference type="EMBL" id="CACVKT020001833">
    <property type="protein sequence ID" value="CAC5371988.1"/>
    <property type="molecule type" value="Genomic_DNA"/>
</dbReference>
<reference evidence="6 7" key="1">
    <citation type="submission" date="2020-06" db="EMBL/GenBank/DDBJ databases">
        <authorList>
            <person name="Li R."/>
            <person name="Bekaert M."/>
        </authorList>
    </citation>
    <scope>NUCLEOTIDE SEQUENCE [LARGE SCALE GENOMIC DNA]</scope>
    <source>
        <strain evidence="7">wild</strain>
    </source>
</reference>
<feature type="transmembrane region" description="Helical" evidence="5">
    <location>
        <begin position="353"/>
        <end position="371"/>
    </location>
</feature>
<feature type="transmembrane region" description="Helical" evidence="5">
    <location>
        <begin position="130"/>
        <end position="152"/>
    </location>
</feature>
<dbReference type="OrthoDB" id="3026777at2759"/>
<feature type="transmembrane region" description="Helical" evidence="5">
    <location>
        <begin position="28"/>
        <end position="52"/>
    </location>
</feature>
<dbReference type="Pfam" id="PF07690">
    <property type="entry name" value="MFS_1"/>
    <property type="match status" value="1"/>
</dbReference>
<keyword evidence="3 5" id="KW-1133">Transmembrane helix</keyword>
<dbReference type="SUPFAM" id="SSF103473">
    <property type="entry name" value="MFS general substrate transporter"/>
    <property type="match status" value="1"/>
</dbReference>
<keyword evidence="7" id="KW-1185">Reference proteome</keyword>
<feature type="transmembrane region" description="Helical" evidence="5">
    <location>
        <begin position="225"/>
        <end position="247"/>
    </location>
</feature>
<keyword evidence="4 5" id="KW-0472">Membrane</keyword>
<accession>A0A6J8AQ96</accession>